<dbReference type="Proteomes" id="UP000272942">
    <property type="component" value="Unassembled WGS sequence"/>
</dbReference>
<gene>
    <name evidence="1" type="ORF">ECPE_LOCUS17574</name>
</gene>
<sequence>MVLLFSPTDADELSEVTTGDLITVPDEFRQLGEIRFRPCTADNHRFIRSSPLCVSRQASYYRFKDV</sequence>
<dbReference type="EMBL" id="UZAN01070076">
    <property type="protein sequence ID" value="VDP94875.1"/>
    <property type="molecule type" value="Genomic_DNA"/>
</dbReference>
<evidence type="ECO:0000313" key="3">
    <source>
        <dbReference type="WBParaSite" id="ECPE_0001761901-mRNA-1"/>
    </source>
</evidence>
<keyword evidence="2" id="KW-1185">Reference proteome</keyword>
<proteinExistence type="predicted"/>
<evidence type="ECO:0000313" key="1">
    <source>
        <dbReference type="EMBL" id="VDP94875.1"/>
    </source>
</evidence>
<reference evidence="3" key="1">
    <citation type="submission" date="2016-06" db="UniProtKB">
        <authorList>
            <consortium name="WormBaseParasite"/>
        </authorList>
    </citation>
    <scope>IDENTIFICATION</scope>
</reference>
<evidence type="ECO:0000313" key="2">
    <source>
        <dbReference type="Proteomes" id="UP000272942"/>
    </source>
</evidence>
<dbReference type="AlphaFoldDB" id="A0A183BED9"/>
<reference evidence="1 2" key="2">
    <citation type="submission" date="2018-11" db="EMBL/GenBank/DDBJ databases">
        <authorList>
            <consortium name="Pathogen Informatics"/>
        </authorList>
    </citation>
    <scope>NUCLEOTIDE SEQUENCE [LARGE SCALE GENOMIC DNA]</scope>
    <source>
        <strain evidence="1 2">Egypt</strain>
    </source>
</reference>
<accession>A0A183BED9</accession>
<name>A0A183BED9_9TREM</name>
<dbReference type="WBParaSite" id="ECPE_0001761901-mRNA-1">
    <property type="protein sequence ID" value="ECPE_0001761901-mRNA-1"/>
    <property type="gene ID" value="ECPE_0001761901"/>
</dbReference>
<organism evidence="3">
    <name type="scientific">Echinostoma caproni</name>
    <dbReference type="NCBI Taxonomy" id="27848"/>
    <lineage>
        <taxon>Eukaryota</taxon>
        <taxon>Metazoa</taxon>
        <taxon>Spiralia</taxon>
        <taxon>Lophotrochozoa</taxon>
        <taxon>Platyhelminthes</taxon>
        <taxon>Trematoda</taxon>
        <taxon>Digenea</taxon>
        <taxon>Plagiorchiida</taxon>
        <taxon>Echinostomata</taxon>
        <taxon>Echinostomatoidea</taxon>
        <taxon>Echinostomatidae</taxon>
        <taxon>Echinostoma</taxon>
    </lineage>
</organism>
<protein>
    <submittedName>
        <fullName evidence="3">BAH domain-containing protein</fullName>
    </submittedName>
</protein>